<name>A0A1I6DMR9_9PSEU</name>
<reference evidence="2" key="1">
    <citation type="submission" date="2016-10" db="EMBL/GenBank/DDBJ databases">
        <authorList>
            <person name="Varghese N."/>
            <person name="Submissions S."/>
        </authorList>
    </citation>
    <scope>NUCLEOTIDE SEQUENCE [LARGE SCALE GENOMIC DNA]</scope>
    <source>
        <strain evidence="2">DSM 44232</strain>
    </source>
</reference>
<dbReference type="Proteomes" id="UP000198583">
    <property type="component" value="Unassembled WGS sequence"/>
</dbReference>
<dbReference type="RefSeq" id="WP_093590501.1">
    <property type="nucleotide sequence ID" value="NZ_FOYL01000002.1"/>
</dbReference>
<dbReference type="InterPro" id="IPR029063">
    <property type="entry name" value="SAM-dependent_MTases_sf"/>
</dbReference>
<dbReference type="SUPFAM" id="SSF53335">
    <property type="entry name" value="S-adenosyl-L-methionine-dependent methyltransferases"/>
    <property type="match status" value="1"/>
</dbReference>
<dbReference type="AlphaFoldDB" id="A0A1I6DMR9"/>
<evidence type="ECO:0008006" key="3">
    <source>
        <dbReference type="Google" id="ProtNLM"/>
    </source>
</evidence>
<organism evidence="1 2">
    <name type="scientific">Lentzea waywayandensis</name>
    <dbReference type="NCBI Taxonomy" id="84724"/>
    <lineage>
        <taxon>Bacteria</taxon>
        <taxon>Bacillati</taxon>
        <taxon>Actinomycetota</taxon>
        <taxon>Actinomycetes</taxon>
        <taxon>Pseudonocardiales</taxon>
        <taxon>Pseudonocardiaceae</taxon>
        <taxon>Lentzea</taxon>
    </lineage>
</organism>
<dbReference type="STRING" id="84724.SAMN04488564_1021068"/>
<gene>
    <name evidence="1" type="ORF">SAMN04488564_1021068</name>
</gene>
<dbReference type="CDD" id="cd02440">
    <property type="entry name" value="AdoMet_MTases"/>
    <property type="match status" value="1"/>
</dbReference>
<dbReference type="Gene3D" id="3.40.50.150">
    <property type="entry name" value="Vaccinia Virus protein VP39"/>
    <property type="match status" value="1"/>
</dbReference>
<sequence length="318" mass="34701">MTVLPHTTDALHRLSDAVDGFLRSEREFNLTDPSAHMLVGGRLRTLGTQIGASVAAGIPDEDIAAIVQPARSACSRSPFMRDENEWARGYPSDFKLVEHVMAQANEAAPGTLGWHVETNLQNSAITQQQRNRVMHQARLISDTLTAPRNGPRSILVIAAGAAPDVRLIPPGIVRPGDRFVLTDVDPDALELAEKRLGPLNDVTTSVSGNVFRALPKLAELGPFDLVLVNGLYDYLNDRAAVRLTEAVLTRLCRPGGTFYFSSITSGNPFRWSLEYLMDWSVIERDEPAVRALLPGCDVSVGHDPTGLALLTHVRTRRG</sequence>
<evidence type="ECO:0000313" key="1">
    <source>
        <dbReference type="EMBL" id="SFR06750.1"/>
    </source>
</evidence>
<evidence type="ECO:0000313" key="2">
    <source>
        <dbReference type="Proteomes" id="UP000198583"/>
    </source>
</evidence>
<dbReference type="OrthoDB" id="428497at2"/>
<accession>A0A1I6DMR9</accession>
<dbReference type="EMBL" id="FOYL01000002">
    <property type="protein sequence ID" value="SFR06750.1"/>
    <property type="molecule type" value="Genomic_DNA"/>
</dbReference>
<proteinExistence type="predicted"/>
<protein>
    <recommendedName>
        <fullName evidence="3">Methyltransferase domain-containing protein</fullName>
    </recommendedName>
</protein>
<keyword evidence="2" id="KW-1185">Reference proteome</keyword>